<evidence type="ECO:0000313" key="2">
    <source>
        <dbReference type="Proteomes" id="UP000580250"/>
    </source>
</evidence>
<accession>A0A6V7X1X6</accession>
<comment type="caution">
    <text evidence="1">The sequence shown here is derived from an EMBL/GenBank/DDBJ whole genome shotgun (WGS) entry which is preliminary data.</text>
</comment>
<evidence type="ECO:0000313" key="1">
    <source>
        <dbReference type="EMBL" id="CAD2193203.1"/>
    </source>
</evidence>
<organism evidence="1 2">
    <name type="scientific">Meloidogyne enterolobii</name>
    <name type="common">Root-knot nematode worm</name>
    <name type="synonym">Meloidogyne mayaguensis</name>
    <dbReference type="NCBI Taxonomy" id="390850"/>
    <lineage>
        <taxon>Eukaryota</taxon>
        <taxon>Metazoa</taxon>
        <taxon>Ecdysozoa</taxon>
        <taxon>Nematoda</taxon>
        <taxon>Chromadorea</taxon>
        <taxon>Rhabditida</taxon>
        <taxon>Tylenchina</taxon>
        <taxon>Tylenchomorpha</taxon>
        <taxon>Tylenchoidea</taxon>
        <taxon>Meloidogynidae</taxon>
        <taxon>Meloidogyninae</taxon>
        <taxon>Meloidogyne</taxon>
    </lineage>
</organism>
<dbReference type="EMBL" id="CAJEWN010001012">
    <property type="protein sequence ID" value="CAD2193203.1"/>
    <property type="molecule type" value="Genomic_DNA"/>
</dbReference>
<dbReference type="Proteomes" id="UP000580250">
    <property type="component" value="Unassembled WGS sequence"/>
</dbReference>
<dbReference type="AlphaFoldDB" id="A0A6V7X1X6"/>
<name>A0A6V7X1X6_MELEN</name>
<reference evidence="1 2" key="1">
    <citation type="submission" date="2020-08" db="EMBL/GenBank/DDBJ databases">
        <authorList>
            <person name="Koutsovoulos G."/>
            <person name="Danchin GJ E."/>
        </authorList>
    </citation>
    <scope>NUCLEOTIDE SEQUENCE [LARGE SCALE GENOMIC DNA]</scope>
</reference>
<proteinExistence type="predicted"/>
<protein>
    <submittedName>
        <fullName evidence="1">Uncharacterized protein</fullName>
    </submittedName>
</protein>
<sequence>MHAKSPNMRIYMHQKSPKYAPKYAKFAKICTKYAAKNSENPLKLQFRSISKRFYGF</sequence>
<gene>
    <name evidence="1" type="ORF">MENT_LOCUS46137</name>
</gene>